<feature type="domain" description="Phage tail sheath protein-like beta-sandwich" evidence="3">
    <location>
        <begin position="96"/>
        <end position="180"/>
    </location>
</feature>
<organism evidence="6 7">
    <name type="scientific">Hungatella effluvii</name>
    <dbReference type="NCBI Taxonomy" id="1096246"/>
    <lineage>
        <taxon>Bacteria</taxon>
        <taxon>Bacillati</taxon>
        <taxon>Bacillota</taxon>
        <taxon>Clostridia</taxon>
        <taxon>Lachnospirales</taxon>
        <taxon>Lachnospiraceae</taxon>
        <taxon>Hungatella</taxon>
    </lineage>
</organism>
<evidence type="ECO:0000259" key="2">
    <source>
        <dbReference type="Pfam" id="PF04984"/>
    </source>
</evidence>
<feature type="domain" description="Tail sheath protein subtilisin-like" evidence="2">
    <location>
        <begin position="184"/>
        <end position="324"/>
    </location>
</feature>
<sequence length="432" mass="47575">MLGGGSFLAQNKVLPGTYINFVNAGVAAPVIGIRGTAAVPMILNWGPENKVFEVTAEEFQKNSRALFGYSYGDPVMMPVRELFRNMTKGIFCRINGGEKASNNFSAARYSGILGNSLMTVISKHVDNENKYDVKTLLFGKEMDKQTVMSAADLKDNDYVTFKADAELSETAGTSLAGGTNGPDVTEQDYTGFLEKMESRSFQILCCPASQEPVKALFAAFTKRMREDNGIKFQTVMHQYSQADYEGVISVENQTEEDPGGLIYWTAGAEAACAVNETIENKVYNGEYTVKTGYTQAQFSEGITAGKLLFHKVGDEVRVLRDINTLTSYTTEKGNDFSSNQTIRVLDQIGNDIAAIFNNRYLGKIPNDEAGRVSLWNDIVTYVKQMAGRRAIEAVNSDDIQVEKGQTKRSVVVNFPVEPINSMSQLYMTVVVQ</sequence>
<evidence type="ECO:0000259" key="4">
    <source>
        <dbReference type="Pfam" id="PF17482"/>
    </source>
</evidence>
<dbReference type="Pfam" id="PF17481">
    <property type="entry name" value="Phage_sheath_domII"/>
    <property type="match status" value="1"/>
</dbReference>
<name>A0A2V3YLA2_9FIRM</name>
<keyword evidence="7" id="KW-1185">Reference proteome</keyword>
<reference evidence="6 7" key="1">
    <citation type="submission" date="2018-05" db="EMBL/GenBank/DDBJ databases">
        <title>Genomic Encyclopedia of Type Strains, Phase IV (KMG-IV): sequencing the most valuable type-strain genomes for metagenomic binning, comparative biology and taxonomic classification.</title>
        <authorList>
            <person name="Goeker M."/>
        </authorList>
    </citation>
    <scope>NUCLEOTIDE SEQUENCE [LARGE SCALE GENOMIC DNA]</scope>
    <source>
        <strain evidence="6 7">DSM 24995</strain>
    </source>
</reference>
<dbReference type="InterPro" id="IPR035326">
    <property type="entry name" value="Beta_sandwich_Seath"/>
</dbReference>
<evidence type="ECO:0000256" key="1">
    <source>
        <dbReference type="ARBA" id="ARBA00008005"/>
    </source>
</evidence>
<dbReference type="InterPro" id="IPR020287">
    <property type="entry name" value="Tail_sheath_C"/>
</dbReference>
<dbReference type="Pfam" id="PF17482">
    <property type="entry name" value="Phage_sheath_1C"/>
    <property type="match status" value="1"/>
</dbReference>
<dbReference type="RefSeq" id="WP_110322859.1">
    <property type="nucleotide sequence ID" value="NZ_QJKD01000004.1"/>
</dbReference>
<proteinExistence type="inferred from homology"/>
<evidence type="ECO:0000259" key="5">
    <source>
        <dbReference type="Pfam" id="PF22671"/>
    </source>
</evidence>
<dbReference type="Gene3D" id="3.30.1370.220">
    <property type="match status" value="1"/>
</dbReference>
<dbReference type="GeneID" id="86061260"/>
<evidence type="ECO:0000313" key="6">
    <source>
        <dbReference type="EMBL" id="PXX54414.1"/>
    </source>
</evidence>
<dbReference type="Proteomes" id="UP000248057">
    <property type="component" value="Unassembled WGS sequence"/>
</dbReference>
<dbReference type="Gene3D" id="2.60.40.4290">
    <property type="match status" value="1"/>
</dbReference>
<evidence type="ECO:0000313" key="7">
    <source>
        <dbReference type="Proteomes" id="UP000248057"/>
    </source>
</evidence>
<dbReference type="InterPro" id="IPR054564">
    <property type="entry name" value="Gp18_domIII_N"/>
</dbReference>
<dbReference type="Gene3D" id="3.40.50.11790">
    <property type="match status" value="1"/>
</dbReference>
<protein>
    <submittedName>
        <fullName evidence="6">Tail sheath protein</fullName>
    </submittedName>
</protein>
<comment type="caution">
    <text evidence="6">The sequence shown here is derived from an EMBL/GenBank/DDBJ whole genome shotgun (WGS) entry which is preliminary data.</text>
</comment>
<dbReference type="EMBL" id="QJKD01000004">
    <property type="protein sequence ID" value="PXX54414.1"/>
    <property type="molecule type" value="Genomic_DNA"/>
</dbReference>
<dbReference type="Pfam" id="PF04984">
    <property type="entry name" value="Phage_sheath_1"/>
    <property type="match status" value="1"/>
</dbReference>
<dbReference type="AlphaFoldDB" id="A0A2V3YLA2"/>
<dbReference type="Gene3D" id="3.30.1490.360">
    <property type="match status" value="1"/>
</dbReference>
<dbReference type="Gene3D" id="3.30.360.90">
    <property type="match status" value="1"/>
</dbReference>
<accession>A0A2V3YLA2</accession>
<evidence type="ECO:0000259" key="3">
    <source>
        <dbReference type="Pfam" id="PF17481"/>
    </source>
</evidence>
<dbReference type="Pfam" id="PF22671">
    <property type="entry name" value="Gp18_domIII_N"/>
    <property type="match status" value="1"/>
</dbReference>
<feature type="domain" description="Tail sheath protein Gp18-like" evidence="5">
    <location>
        <begin position="34"/>
        <end position="83"/>
    </location>
</feature>
<gene>
    <name evidence="6" type="ORF">DFR60_104240</name>
</gene>
<feature type="domain" description="Tail sheath protein C-terminal" evidence="4">
    <location>
        <begin position="331"/>
        <end position="431"/>
    </location>
</feature>
<comment type="similarity">
    <text evidence="1">Belongs to the myoviridae tail sheath protein family.</text>
</comment>
<dbReference type="InterPro" id="IPR035089">
    <property type="entry name" value="Phage_sheath_subtilisin"/>
</dbReference>